<dbReference type="EMBL" id="MFDU01000004">
    <property type="protein sequence ID" value="OGE64629.1"/>
    <property type="molecule type" value="Genomic_DNA"/>
</dbReference>
<dbReference type="Proteomes" id="UP000183317">
    <property type="component" value="Unassembled WGS sequence"/>
</dbReference>
<comment type="caution">
    <text evidence="1">The sequence shown here is derived from an EMBL/GenBank/DDBJ whole genome shotgun (WGS) entry which is preliminary data.</text>
</comment>
<gene>
    <name evidence="1" type="ORF">A3J13_01585</name>
</gene>
<evidence type="ECO:0000313" key="2">
    <source>
        <dbReference type="Proteomes" id="UP000183317"/>
    </source>
</evidence>
<proteinExistence type="predicted"/>
<organism evidence="1 2">
    <name type="scientific">Candidatus Daviesbacteria bacterium RIFCSPLOWO2_02_FULL_36_8</name>
    <dbReference type="NCBI Taxonomy" id="1797793"/>
    <lineage>
        <taxon>Bacteria</taxon>
        <taxon>Candidatus Daviesiibacteriota</taxon>
    </lineage>
</organism>
<accession>A0A1F5MH02</accession>
<sequence length="119" mass="13500">MKIELAYREKSILPLLARYPDKKYKDAPSATDVVELEGMAEVLRSYPDLGMFKLRSLGTHLSVQNMFVYENWGDIRAYYGMKEAPKTALFTVNSNNSLLVVNRGARCEVELKIAPNEPV</sequence>
<name>A0A1F5MH02_9BACT</name>
<dbReference type="AlphaFoldDB" id="A0A1F5MH02"/>
<protein>
    <submittedName>
        <fullName evidence="1">Uncharacterized protein</fullName>
    </submittedName>
</protein>
<evidence type="ECO:0000313" key="1">
    <source>
        <dbReference type="EMBL" id="OGE64629.1"/>
    </source>
</evidence>
<reference evidence="1 2" key="1">
    <citation type="journal article" date="2016" name="Nat. Commun.">
        <title>Thousands of microbial genomes shed light on interconnected biogeochemical processes in an aquifer system.</title>
        <authorList>
            <person name="Anantharaman K."/>
            <person name="Brown C.T."/>
            <person name="Hug L.A."/>
            <person name="Sharon I."/>
            <person name="Castelle C.J."/>
            <person name="Probst A.J."/>
            <person name="Thomas B.C."/>
            <person name="Singh A."/>
            <person name="Wilkins M.J."/>
            <person name="Karaoz U."/>
            <person name="Brodie E.L."/>
            <person name="Williams K.H."/>
            <person name="Hubbard S.S."/>
            <person name="Banfield J.F."/>
        </authorList>
    </citation>
    <scope>NUCLEOTIDE SEQUENCE [LARGE SCALE GENOMIC DNA]</scope>
</reference>